<dbReference type="Proteomes" id="UP000715441">
    <property type="component" value="Unassembled WGS sequence"/>
</dbReference>
<dbReference type="PROSITE" id="PS00012">
    <property type="entry name" value="PHOSPHOPANTETHEINE"/>
    <property type="match status" value="1"/>
</dbReference>
<feature type="domain" description="Carrier" evidence="3">
    <location>
        <begin position="1"/>
        <end position="78"/>
    </location>
</feature>
<protein>
    <submittedName>
        <fullName evidence="4">Acyl carrier protein</fullName>
    </submittedName>
</protein>
<dbReference type="InterPro" id="IPR009081">
    <property type="entry name" value="PP-bd_ACP"/>
</dbReference>
<accession>A0ABX1JGJ1</accession>
<dbReference type="InterPro" id="IPR036736">
    <property type="entry name" value="ACP-like_sf"/>
</dbReference>
<evidence type="ECO:0000256" key="1">
    <source>
        <dbReference type="ARBA" id="ARBA00022450"/>
    </source>
</evidence>
<dbReference type="Gene3D" id="1.10.1200.10">
    <property type="entry name" value="ACP-like"/>
    <property type="match status" value="1"/>
</dbReference>
<dbReference type="Pfam" id="PF00550">
    <property type="entry name" value="PP-binding"/>
    <property type="match status" value="1"/>
</dbReference>
<keyword evidence="1" id="KW-0596">Phosphopantetheine</keyword>
<evidence type="ECO:0000313" key="5">
    <source>
        <dbReference type="Proteomes" id="UP000715441"/>
    </source>
</evidence>
<keyword evidence="5" id="KW-1185">Reference proteome</keyword>
<dbReference type="PROSITE" id="PS50075">
    <property type="entry name" value="CARRIER"/>
    <property type="match status" value="1"/>
</dbReference>
<organism evidence="4 5">
    <name type="scientific">Amycolatopsis acididurans</name>
    <dbReference type="NCBI Taxonomy" id="2724524"/>
    <lineage>
        <taxon>Bacteria</taxon>
        <taxon>Bacillati</taxon>
        <taxon>Actinomycetota</taxon>
        <taxon>Actinomycetes</taxon>
        <taxon>Pseudonocardiales</taxon>
        <taxon>Pseudonocardiaceae</taxon>
        <taxon>Amycolatopsis</taxon>
    </lineage>
</organism>
<gene>
    <name evidence="4" type="ORF">HFP15_34020</name>
</gene>
<sequence length="78" mass="8494">MLHEILEDNAVEDIEITPASTFYEGLGLESIDLVALAGMLADHYGEQVNLAEFLAEKELDEIVALTVGQLADYVASRV</sequence>
<dbReference type="InterPro" id="IPR006162">
    <property type="entry name" value="Ppantetheine_attach_site"/>
</dbReference>
<evidence type="ECO:0000313" key="4">
    <source>
        <dbReference type="EMBL" id="NKQ57890.1"/>
    </source>
</evidence>
<name>A0ABX1JGJ1_9PSEU</name>
<evidence type="ECO:0000256" key="2">
    <source>
        <dbReference type="ARBA" id="ARBA00022553"/>
    </source>
</evidence>
<keyword evidence="2" id="KW-0597">Phosphoprotein</keyword>
<evidence type="ECO:0000259" key="3">
    <source>
        <dbReference type="PROSITE" id="PS50075"/>
    </source>
</evidence>
<dbReference type="EMBL" id="JAAXLS010000044">
    <property type="protein sequence ID" value="NKQ57890.1"/>
    <property type="molecule type" value="Genomic_DNA"/>
</dbReference>
<comment type="caution">
    <text evidence="4">The sequence shown here is derived from an EMBL/GenBank/DDBJ whole genome shotgun (WGS) entry which is preliminary data.</text>
</comment>
<reference evidence="4 5" key="1">
    <citation type="submission" date="2020-04" db="EMBL/GenBank/DDBJ databases">
        <title>Novel species.</title>
        <authorList>
            <person name="Teo W.F.A."/>
            <person name="Lipun K."/>
            <person name="Srisuk N."/>
            <person name="Duangmal K."/>
        </authorList>
    </citation>
    <scope>NUCLEOTIDE SEQUENCE [LARGE SCALE GENOMIC DNA]</scope>
    <source>
        <strain evidence="4 5">K13G38</strain>
    </source>
</reference>
<proteinExistence type="predicted"/>
<dbReference type="SUPFAM" id="SSF47336">
    <property type="entry name" value="ACP-like"/>
    <property type="match status" value="1"/>
</dbReference>